<dbReference type="InterPro" id="IPR011051">
    <property type="entry name" value="RmlC_Cupin_sf"/>
</dbReference>
<evidence type="ECO:0000313" key="2">
    <source>
        <dbReference type="Proteomes" id="UP001597483"/>
    </source>
</evidence>
<protein>
    <submittedName>
        <fullName evidence="1">Cupin</fullName>
    </submittedName>
</protein>
<gene>
    <name evidence="1" type="ORF">ACFSVL_31305</name>
</gene>
<reference evidence="2" key="1">
    <citation type="journal article" date="2019" name="Int. J. Syst. Evol. Microbiol.">
        <title>The Global Catalogue of Microorganisms (GCM) 10K type strain sequencing project: providing services to taxonomists for standard genome sequencing and annotation.</title>
        <authorList>
            <consortium name="The Broad Institute Genomics Platform"/>
            <consortium name="The Broad Institute Genome Sequencing Center for Infectious Disease"/>
            <person name="Wu L."/>
            <person name="Ma J."/>
        </authorList>
    </citation>
    <scope>NUCLEOTIDE SEQUENCE [LARGE SCALE GENOMIC DNA]</scope>
    <source>
        <strain evidence="2">CGMCC 4.7641</strain>
    </source>
</reference>
<dbReference type="Proteomes" id="UP001597483">
    <property type="component" value="Unassembled WGS sequence"/>
</dbReference>
<proteinExistence type="predicted"/>
<sequence length="181" mass="19606">MTLLTVWPDDQPRHVLLRTEDTGAIVAELARIGAGFARWPVDGGGLAEAELLARYQERVDARIAGPGYHAVDVLVGEPGLVERSANGAEDRFFAQGSAVWYLHAGREVHAVLCEPGDVLTIPAHVRHWHDGGARPDHVTIRVRHPAEAARGALPGAVEPGAFPRFAELVAERADTWPVLTR</sequence>
<dbReference type="SUPFAM" id="SSF51182">
    <property type="entry name" value="RmlC-like cupins"/>
    <property type="match status" value="1"/>
</dbReference>
<evidence type="ECO:0000313" key="1">
    <source>
        <dbReference type="EMBL" id="MFD2471919.1"/>
    </source>
</evidence>
<dbReference type="Pfam" id="PF03079">
    <property type="entry name" value="ARD"/>
    <property type="match status" value="1"/>
</dbReference>
<accession>A0ABW5HGS4</accession>
<dbReference type="InterPro" id="IPR004313">
    <property type="entry name" value="ARD"/>
</dbReference>
<dbReference type="RefSeq" id="WP_378309162.1">
    <property type="nucleotide sequence ID" value="NZ_JBHUKS010000024.1"/>
</dbReference>
<name>A0ABW5HGS4_9PSEU</name>
<keyword evidence="2" id="KW-1185">Reference proteome</keyword>
<dbReference type="InterPro" id="IPR014710">
    <property type="entry name" value="RmlC-like_jellyroll"/>
</dbReference>
<dbReference type="Gene3D" id="2.60.120.10">
    <property type="entry name" value="Jelly Rolls"/>
    <property type="match status" value="1"/>
</dbReference>
<organism evidence="1 2">
    <name type="scientific">Amycolatopsis silviterrae</name>
    <dbReference type="NCBI Taxonomy" id="1656914"/>
    <lineage>
        <taxon>Bacteria</taxon>
        <taxon>Bacillati</taxon>
        <taxon>Actinomycetota</taxon>
        <taxon>Actinomycetes</taxon>
        <taxon>Pseudonocardiales</taxon>
        <taxon>Pseudonocardiaceae</taxon>
        <taxon>Amycolatopsis</taxon>
    </lineage>
</organism>
<comment type="caution">
    <text evidence="1">The sequence shown here is derived from an EMBL/GenBank/DDBJ whole genome shotgun (WGS) entry which is preliminary data.</text>
</comment>
<dbReference type="EMBL" id="JBHUKS010000024">
    <property type="protein sequence ID" value="MFD2471919.1"/>
    <property type="molecule type" value="Genomic_DNA"/>
</dbReference>